<accession>A0A5C8NQ44</accession>
<feature type="signal peptide" evidence="1">
    <location>
        <begin position="1"/>
        <end position="22"/>
    </location>
</feature>
<organism evidence="3 4">
    <name type="scientific">Aeromicrobium terrae</name>
    <dbReference type="NCBI Taxonomy" id="2498846"/>
    <lineage>
        <taxon>Bacteria</taxon>
        <taxon>Bacillati</taxon>
        <taxon>Actinomycetota</taxon>
        <taxon>Actinomycetes</taxon>
        <taxon>Propionibacteriales</taxon>
        <taxon>Nocardioidaceae</taxon>
        <taxon>Aeromicrobium</taxon>
    </lineage>
</organism>
<gene>
    <name evidence="3" type="ORF">FHP06_01715</name>
</gene>
<feature type="domain" description="ABC-type glycine betaine transport system substrate-binding" evidence="2">
    <location>
        <begin position="51"/>
        <end position="317"/>
    </location>
</feature>
<dbReference type="RefSeq" id="WP_147683180.1">
    <property type="nucleotide sequence ID" value="NZ_VDUX01000001.1"/>
</dbReference>
<comment type="caution">
    <text evidence="3">The sequence shown here is derived from an EMBL/GenBank/DDBJ whole genome shotgun (WGS) entry which is preliminary data.</text>
</comment>
<dbReference type="GO" id="GO:0043190">
    <property type="term" value="C:ATP-binding cassette (ABC) transporter complex"/>
    <property type="evidence" value="ECO:0007669"/>
    <property type="project" value="InterPro"/>
</dbReference>
<dbReference type="EMBL" id="VDUX01000001">
    <property type="protein sequence ID" value="TXL62981.1"/>
    <property type="molecule type" value="Genomic_DNA"/>
</dbReference>
<name>A0A5C8NQ44_9ACTN</name>
<dbReference type="AlphaFoldDB" id="A0A5C8NQ44"/>
<dbReference type="OrthoDB" id="9781705at2"/>
<sequence>MLRSTRDRLAAAVSGLACLAAAGCGLQSASGTVLDADPAAVKHYDSLEGVKVTVAAKNFTEQLILGNMVSIVLNTAGADVTNNTNTPGSFGVRQSLLNGDANISPEYTGTGWINYLGHEKPVKGATEQWKAVDSEDRKKNGLTWLEPAPMNNTYAFAIREKAGKRLKVTRLSDLKSLPKKELTFCVESEFAKRNDGFVPMLKTYGLTQKDLGKVTTLDTGVVYTATAKGTCNFGEVFTTDGRIPGLGLTVLEDDRRFFPLYNLTEVIDSRLLRAHPELKEIFAELNPKLTNTVMLKLNAKVDADGEDPAIVALDWLKAEGLVQ</sequence>
<dbReference type="InterPro" id="IPR007210">
    <property type="entry name" value="ABC_Gly_betaine_transp_sub-bd"/>
</dbReference>
<reference evidence="3 4" key="1">
    <citation type="submission" date="2019-06" db="EMBL/GenBank/DDBJ databases">
        <title>Aeromicrobium sp. nov., isolated from a maize field.</title>
        <authorList>
            <person name="Lin S.-Y."/>
            <person name="Tsai C.-F."/>
            <person name="Young C.-C."/>
        </authorList>
    </citation>
    <scope>NUCLEOTIDE SEQUENCE [LARGE SCALE GENOMIC DNA]</scope>
    <source>
        <strain evidence="3 4">CC-CFT486</strain>
    </source>
</reference>
<dbReference type="CDD" id="cd13611">
    <property type="entry name" value="PBP2_YehZ"/>
    <property type="match status" value="1"/>
</dbReference>
<dbReference type="Proteomes" id="UP000321571">
    <property type="component" value="Unassembled WGS sequence"/>
</dbReference>
<dbReference type="SUPFAM" id="SSF53850">
    <property type="entry name" value="Periplasmic binding protein-like II"/>
    <property type="match status" value="1"/>
</dbReference>
<dbReference type="Gene3D" id="3.40.190.10">
    <property type="entry name" value="Periplasmic binding protein-like II"/>
    <property type="match status" value="1"/>
</dbReference>
<evidence type="ECO:0000256" key="1">
    <source>
        <dbReference type="SAM" id="SignalP"/>
    </source>
</evidence>
<protein>
    <submittedName>
        <fullName evidence="3">Glycine betaine ABC transporter substrate-binding protein</fullName>
    </submittedName>
</protein>
<dbReference type="Pfam" id="PF04069">
    <property type="entry name" value="OpuAC"/>
    <property type="match status" value="1"/>
</dbReference>
<keyword evidence="4" id="KW-1185">Reference proteome</keyword>
<dbReference type="Gene3D" id="3.40.190.120">
    <property type="entry name" value="Osmoprotection protein (prox), domain 2"/>
    <property type="match status" value="1"/>
</dbReference>
<feature type="chain" id="PRO_5039434668" evidence="1">
    <location>
        <begin position="23"/>
        <end position="323"/>
    </location>
</feature>
<dbReference type="GO" id="GO:0022857">
    <property type="term" value="F:transmembrane transporter activity"/>
    <property type="evidence" value="ECO:0007669"/>
    <property type="project" value="InterPro"/>
</dbReference>
<evidence type="ECO:0000259" key="2">
    <source>
        <dbReference type="Pfam" id="PF04069"/>
    </source>
</evidence>
<keyword evidence="1" id="KW-0732">Signal</keyword>
<evidence type="ECO:0000313" key="3">
    <source>
        <dbReference type="EMBL" id="TXL62981.1"/>
    </source>
</evidence>
<dbReference type="PROSITE" id="PS51257">
    <property type="entry name" value="PROKAR_LIPOPROTEIN"/>
    <property type="match status" value="1"/>
</dbReference>
<proteinExistence type="predicted"/>
<evidence type="ECO:0000313" key="4">
    <source>
        <dbReference type="Proteomes" id="UP000321571"/>
    </source>
</evidence>